<dbReference type="HOGENOM" id="CLU_2780248_0_0_1"/>
<dbReference type="Proteomes" id="UP000026962">
    <property type="component" value="Chromosome 11"/>
</dbReference>
<evidence type="ECO:0000313" key="2">
    <source>
        <dbReference type="EnsemblPlants" id="OPUNC11G08600.1"/>
    </source>
</evidence>
<dbReference type="EnsemblPlants" id="OPUNC11G08600.1">
    <property type="protein sequence ID" value="OPUNC11G08600.1"/>
    <property type="gene ID" value="OPUNC11G08600"/>
</dbReference>
<evidence type="ECO:0000313" key="3">
    <source>
        <dbReference type="Proteomes" id="UP000026962"/>
    </source>
</evidence>
<evidence type="ECO:0000256" key="1">
    <source>
        <dbReference type="SAM" id="MobiDB-lite"/>
    </source>
</evidence>
<feature type="region of interest" description="Disordered" evidence="1">
    <location>
        <begin position="19"/>
        <end position="69"/>
    </location>
</feature>
<name>A0A0E0MEH5_ORYPU</name>
<sequence>MPSLQYLVCSQLLSLFHSPSQSPPPFSFSSFPPPASGRPASRAEKRREEEREDLHLGSNRPEALVVRAK</sequence>
<keyword evidence="3" id="KW-1185">Reference proteome</keyword>
<reference evidence="2" key="2">
    <citation type="submission" date="2018-05" db="EMBL/GenBank/DDBJ databases">
        <title>OpunRS2 (Oryza punctata Reference Sequence Version 2).</title>
        <authorList>
            <person name="Zhang J."/>
            <person name="Kudrna D."/>
            <person name="Lee S."/>
            <person name="Talag J."/>
            <person name="Welchert J."/>
            <person name="Wing R.A."/>
        </authorList>
    </citation>
    <scope>NUCLEOTIDE SEQUENCE [LARGE SCALE GENOMIC DNA]</scope>
</reference>
<feature type="compositionally biased region" description="Basic and acidic residues" evidence="1">
    <location>
        <begin position="41"/>
        <end position="55"/>
    </location>
</feature>
<dbReference type="Gramene" id="OPUNC11G08600.1">
    <property type="protein sequence ID" value="OPUNC11G08600.1"/>
    <property type="gene ID" value="OPUNC11G08600"/>
</dbReference>
<organism evidence="2">
    <name type="scientific">Oryza punctata</name>
    <name type="common">Red rice</name>
    <dbReference type="NCBI Taxonomy" id="4537"/>
    <lineage>
        <taxon>Eukaryota</taxon>
        <taxon>Viridiplantae</taxon>
        <taxon>Streptophyta</taxon>
        <taxon>Embryophyta</taxon>
        <taxon>Tracheophyta</taxon>
        <taxon>Spermatophyta</taxon>
        <taxon>Magnoliopsida</taxon>
        <taxon>Liliopsida</taxon>
        <taxon>Poales</taxon>
        <taxon>Poaceae</taxon>
        <taxon>BOP clade</taxon>
        <taxon>Oryzoideae</taxon>
        <taxon>Oryzeae</taxon>
        <taxon>Oryzinae</taxon>
        <taxon>Oryza</taxon>
    </lineage>
</organism>
<accession>A0A0E0MEH5</accession>
<reference evidence="2" key="1">
    <citation type="submission" date="2015-04" db="UniProtKB">
        <authorList>
            <consortium name="EnsemblPlants"/>
        </authorList>
    </citation>
    <scope>IDENTIFICATION</scope>
</reference>
<dbReference type="AlphaFoldDB" id="A0A0E0MEH5"/>
<feature type="compositionally biased region" description="Pro residues" evidence="1">
    <location>
        <begin position="21"/>
        <end position="36"/>
    </location>
</feature>
<proteinExistence type="predicted"/>
<protein>
    <submittedName>
        <fullName evidence="2">Uncharacterized protein</fullName>
    </submittedName>
</protein>